<dbReference type="PROSITE" id="PS50231">
    <property type="entry name" value="RICIN_B_LECTIN"/>
    <property type="match status" value="1"/>
</dbReference>
<reference evidence="3" key="4">
    <citation type="submission" date="2024-02" db="EMBL/GenBank/DDBJ databases">
        <title>Comparative genomics of Cryptococcus and Kwoniella reveals pathogenesis evolution and contrasting modes of karyotype evolution via chromosome fusion or intercentromeric recombination.</title>
        <authorList>
            <person name="Coelho M.A."/>
            <person name="David-Palma M."/>
            <person name="Shea T."/>
            <person name="Bowers K."/>
            <person name="McGinley-Smith S."/>
            <person name="Mohammad A.W."/>
            <person name="Gnirke A."/>
            <person name="Yurkov A.M."/>
            <person name="Nowrousian M."/>
            <person name="Sun S."/>
            <person name="Cuomo C.A."/>
            <person name="Heitman J."/>
        </authorList>
    </citation>
    <scope>NUCLEOTIDE SEQUENCE</scope>
    <source>
        <strain evidence="3">CBS 10118</strain>
    </source>
</reference>
<dbReference type="Gene3D" id="2.80.10.50">
    <property type="match status" value="1"/>
</dbReference>
<dbReference type="SUPFAM" id="SSF50370">
    <property type="entry name" value="Ricin B-like lectins"/>
    <property type="match status" value="1"/>
</dbReference>
<dbReference type="KEGG" id="kbi:30209766"/>
<dbReference type="Proteomes" id="UP000092730">
    <property type="component" value="Chromosome 4"/>
</dbReference>
<keyword evidence="4" id="KW-1185">Reference proteome</keyword>
<reference evidence="2" key="1">
    <citation type="submission" date="2013-07" db="EMBL/GenBank/DDBJ databases">
        <title>The Genome Sequence of Cryptococcus bestiolae CBS10118.</title>
        <authorList>
            <consortium name="The Broad Institute Genome Sequencing Platform"/>
            <person name="Cuomo C."/>
            <person name="Litvintseva A."/>
            <person name="Chen Y."/>
            <person name="Heitman J."/>
            <person name="Sun S."/>
            <person name="Springer D."/>
            <person name="Dromer F."/>
            <person name="Young S.K."/>
            <person name="Zeng Q."/>
            <person name="Gargeya S."/>
            <person name="Fitzgerald M."/>
            <person name="Abouelleil A."/>
            <person name="Alvarado L."/>
            <person name="Berlin A.M."/>
            <person name="Chapman S.B."/>
            <person name="Dewar J."/>
            <person name="Goldberg J."/>
            <person name="Griggs A."/>
            <person name="Gujja S."/>
            <person name="Hansen M."/>
            <person name="Howarth C."/>
            <person name="Imamovic A."/>
            <person name="Larimer J."/>
            <person name="McCowan C."/>
            <person name="Murphy C."/>
            <person name="Pearson M."/>
            <person name="Priest M."/>
            <person name="Roberts A."/>
            <person name="Saif S."/>
            <person name="Shea T."/>
            <person name="Sykes S."/>
            <person name="Wortman J."/>
            <person name="Nusbaum C."/>
            <person name="Birren B."/>
        </authorList>
    </citation>
    <scope>NUCLEOTIDE SEQUENCE [LARGE SCALE GENOMIC DNA]</scope>
    <source>
        <strain evidence="2">CBS 10118</strain>
    </source>
</reference>
<dbReference type="InterPro" id="IPR035992">
    <property type="entry name" value="Ricin_B-like_lectins"/>
</dbReference>
<feature type="chain" id="PRO_5042334805" evidence="1">
    <location>
        <begin position="19"/>
        <end position="154"/>
    </location>
</feature>
<organism evidence="2">
    <name type="scientific">Kwoniella bestiolae CBS 10118</name>
    <dbReference type="NCBI Taxonomy" id="1296100"/>
    <lineage>
        <taxon>Eukaryota</taxon>
        <taxon>Fungi</taxon>
        <taxon>Dikarya</taxon>
        <taxon>Basidiomycota</taxon>
        <taxon>Agaricomycotina</taxon>
        <taxon>Tremellomycetes</taxon>
        <taxon>Tremellales</taxon>
        <taxon>Cryptococcaceae</taxon>
        <taxon>Kwoniella</taxon>
    </lineage>
</organism>
<sequence length="154" mass="15667">MFAGALLAILPALGLVSASAVPRAVSGKLSPASNTNLCVTASSATAGASVGFVQCGSNPSLEVFLIPSASVWATSQVALESNPSLCLDGGSRPEVGNTVTLATCGTNSNGQMLSKSEVGLISFQNANCLHKKSDTKLDIQTCYTMDEPLKFVVA</sequence>
<dbReference type="RefSeq" id="XP_019046617.1">
    <property type="nucleotide sequence ID" value="XM_019191987.1"/>
</dbReference>
<protein>
    <submittedName>
        <fullName evidence="2">Uncharacterized protein</fullName>
    </submittedName>
</protein>
<reference evidence="3" key="2">
    <citation type="submission" date="2013-07" db="EMBL/GenBank/DDBJ databases">
        <authorList>
            <consortium name="The Broad Institute Genome Sequencing Platform"/>
            <person name="Cuomo C."/>
            <person name="Litvintseva A."/>
            <person name="Chen Y."/>
            <person name="Heitman J."/>
            <person name="Sun S."/>
            <person name="Springer D."/>
            <person name="Dromer F."/>
            <person name="Young S.K."/>
            <person name="Zeng Q."/>
            <person name="Gargeya S."/>
            <person name="Fitzgerald M."/>
            <person name="Abouelleil A."/>
            <person name="Alvarado L."/>
            <person name="Berlin A.M."/>
            <person name="Chapman S.B."/>
            <person name="Dewar J."/>
            <person name="Goldberg J."/>
            <person name="Griggs A."/>
            <person name="Gujja S."/>
            <person name="Hansen M."/>
            <person name="Howarth C."/>
            <person name="Imamovic A."/>
            <person name="Larimer J."/>
            <person name="McCowan C."/>
            <person name="Murphy C."/>
            <person name="Pearson M."/>
            <person name="Priest M."/>
            <person name="Roberts A."/>
            <person name="Saif S."/>
            <person name="Shea T."/>
            <person name="Sykes S."/>
            <person name="Wortman J."/>
            <person name="Nusbaum C."/>
            <person name="Birren B."/>
        </authorList>
    </citation>
    <scope>NUCLEOTIDE SEQUENCE</scope>
    <source>
        <strain evidence="3">CBS 10118</strain>
    </source>
</reference>
<dbReference type="OrthoDB" id="2564192at2759"/>
<feature type="signal peptide" evidence="1">
    <location>
        <begin position="1"/>
        <end position="18"/>
    </location>
</feature>
<dbReference type="EMBL" id="KI894021">
    <property type="protein sequence ID" value="OCF25547.1"/>
    <property type="molecule type" value="Genomic_DNA"/>
</dbReference>
<gene>
    <name evidence="2" type="ORF">I302_05367</name>
    <name evidence="3" type="ORF">I302_106243</name>
</gene>
<dbReference type="AlphaFoldDB" id="A0A1B9G3A6"/>
<keyword evidence="1" id="KW-0732">Signal</keyword>
<reference evidence="2" key="3">
    <citation type="submission" date="2014-01" db="EMBL/GenBank/DDBJ databases">
        <title>Evolution of pathogenesis and genome organization in the Tremellales.</title>
        <authorList>
            <person name="Cuomo C."/>
            <person name="Litvintseva A."/>
            <person name="Heitman J."/>
            <person name="Chen Y."/>
            <person name="Sun S."/>
            <person name="Springer D."/>
            <person name="Dromer F."/>
            <person name="Young S."/>
            <person name="Zeng Q."/>
            <person name="Chapman S."/>
            <person name="Gujja S."/>
            <person name="Saif S."/>
            <person name="Birren B."/>
        </authorList>
    </citation>
    <scope>NUCLEOTIDE SEQUENCE</scope>
    <source>
        <strain evidence="2">CBS 10118</strain>
    </source>
</reference>
<evidence type="ECO:0000313" key="3">
    <source>
        <dbReference type="EMBL" id="WVW84213.1"/>
    </source>
</evidence>
<name>A0A1B9G3A6_9TREE</name>
<dbReference type="VEuPathDB" id="FungiDB:I302_05367"/>
<dbReference type="EMBL" id="CP144544">
    <property type="protein sequence ID" value="WVW84213.1"/>
    <property type="molecule type" value="Genomic_DNA"/>
</dbReference>
<proteinExistence type="predicted"/>
<evidence type="ECO:0000313" key="4">
    <source>
        <dbReference type="Proteomes" id="UP000092730"/>
    </source>
</evidence>
<evidence type="ECO:0000313" key="2">
    <source>
        <dbReference type="EMBL" id="OCF25547.1"/>
    </source>
</evidence>
<dbReference type="GeneID" id="30209766"/>
<accession>A0A1B9G3A6</accession>
<evidence type="ECO:0000256" key="1">
    <source>
        <dbReference type="SAM" id="SignalP"/>
    </source>
</evidence>